<evidence type="ECO:0000313" key="8">
    <source>
        <dbReference type="EMBL" id="SER49104.1"/>
    </source>
</evidence>
<feature type="active site" evidence="5">
    <location>
        <position position="18"/>
    </location>
</feature>
<proteinExistence type="inferred from homology"/>
<dbReference type="InterPro" id="IPR017968">
    <property type="entry name" value="Acylphosphatase_CS"/>
</dbReference>
<name>A0A1H9PLN0_9LACT</name>
<dbReference type="NCBIfam" id="NF011008">
    <property type="entry name" value="PRK14434.1"/>
    <property type="match status" value="1"/>
</dbReference>
<dbReference type="RefSeq" id="WP_089748031.1">
    <property type="nucleotide sequence ID" value="NZ_FOGF01000062.1"/>
</dbReference>
<dbReference type="PROSITE" id="PS51160">
    <property type="entry name" value="ACYLPHOSPHATASE_3"/>
    <property type="match status" value="1"/>
</dbReference>
<gene>
    <name evidence="8" type="ORF">SAMN05421767_1627</name>
</gene>
<dbReference type="InterPro" id="IPR001792">
    <property type="entry name" value="Acylphosphatase-like_dom"/>
</dbReference>
<accession>A0A1H9PLN0</accession>
<comment type="similarity">
    <text evidence="1 6">Belongs to the acylphosphatase family.</text>
</comment>
<comment type="catalytic activity">
    <reaction evidence="4 5">
        <text>an acyl phosphate + H2O = a carboxylate + phosphate + H(+)</text>
        <dbReference type="Rhea" id="RHEA:14965"/>
        <dbReference type="ChEBI" id="CHEBI:15377"/>
        <dbReference type="ChEBI" id="CHEBI:15378"/>
        <dbReference type="ChEBI" id="CHEBI:29067"/>
        <dbReference type="ChEBI" id="CHEBI:43474"/>
        <dbReference type="ChEBI" id="CHEBI:59918"/>
        <dbReference type="EC" id="3.6.1.7"/>
    </reaction>
</comment>
<dbReference type="Proteomes" id="UP000198556">
    <property type="component" value="Unassembled WGS sequence"/>
</dbReference>
<evidence type="ECO:0000256" key="4">
    <source>
        <dbReference type="ARBA" id="ARBA00047645"/>
    </source>
</evidence>
<dbReference type="PANTHER" id="PTHR47268">
    <property type="entry name" value="ACYLPHOSPHATASE"/>
    <property type="match status" value="1"/>
</dbReference>
<dbReference type="InterPro" id="IPR036046">
    <property type="entry name" value="Acylphosphatase-like_dom_sf"/>
</dbReference>
<dbReference type="OrthoDB" id="9808093at2"/>
<dbReference type="EC" id="3.6.1.7" evidence="2 5"/>
<keyword evidence="5" id="KW-0378">Hydrolase</keyword>
<evidence type="ECO:0000259" key="7">
    <source>
        <dbReference type="PROSITE" id="PS51160"/>
    </source>
</evidence>
<evidence type="ECO:0000256" key="3">
    <source>
        <dbReference type="ARBA" id="ARBA00015991"/>
    </source>
</evidence>
<reference evidence="8 9" key="1">
    <citation type="submission" date="2016-10" db="EMBL/GenBank/DDBJ databases">
        <authorList>
            <person name="de Groot N.N."/>
        </authorList>
    </citation>
    <scope>NUCLEOTIDE SEQUENCE [LARGE SCALE GENOMIC DNA]</scope>
    <source>
        <strain evidence="8 9">DSM 15827</strain>
    </source>
</reference>
<dbReference type="GO" id="GO:0003998">
    <property type="term" value="F:acylphosphatase activity"/>
    <property type="evidence" value="ECO:0007669"/>
    <property type="project" value="UniProtKB-EC"/>
</dbReference>
<dbReference type="PANTHER" id="PTHR47268:SF4">
    <property type="entry name" value="ACYLPHOSPHATASE"/>
    <property type="match status" value="1"/>
</dbReference>
<organism evidence="8 9">
    <name type="scientific">Granulicatella balaenopterae</name>
    <dbReference type="NCBI Taxonomy" id="137733"/>
    <lineage>
        <taxon>Bacteria</taxon>
        <taxon>Bacillati</taxon>
        <taxon>Bacillota</taxon>
        <taxon>Bacilli</taxon>
        <taxon>Lactobacillales</taxon>
        <taxon>Carnobacteriaceae</taxon>
        <taxon>Granulicatella</taxon>
    </lineage>
</organism>
<dbReference type="Pfam" id="PF00708">
    <property type="entry name" value="Acylphosphatase"/>
    <property type="match status" value="1"/>
</dbReference>
<dbReference type="AlphaFoldDB" id="A0A1H9PLN0"/>
<sequence length="91" mass="10357">MKTIKIGVKGRVQGVGFRFFTKQLADLLNIKGTVKNKFDGSVEVLAQSNNEEKLDRFIERVKESPAPYGKVTGYTLEEINQESYQDFQIIN</sequence>
<evidence type="ECO:0000256" key="5">
    <source>
        <dbReference type="PROSITE-ProRule" id="PRU00520"/>
    </source>
</evidence>
<feature type="domain" description="Acylphosphatase-like" evidence="7">
    <location>
        <begin position="3"/>
        <end position="91"/>
    </location>
</feature>
<dbReference type="PROSITE" id="PS00150">
    <property type="entry name" value="ACYLPHOSPHATASE_1"/>
    <property type="match status" value="1"/>
</dbReference>
<dbReference type="EMBL" id="FOGF01000062">
    <property type="protein sequence ID" value="SER49104.1"/>
    <property type="molecule type" value="Genomic_DNA"/>
</dbReference>
<dbReference type="InterPro" id="IPR020456">
    <property type="entry name" value="Acylphosphatase"/>
</dbReference>
<dbReference type="Gene3D" id="3.30.70.100">
    <property type="match status" value="1"/>
</dbReference>
<keyword evidence="9" id="KW-1185">Reference proteome</keyword>
<feature type="active site" evidence="5">
    <location>
        <position position="36"/>
    </location>
</feature>
<protein>
    <recommendedName>
        <fullName evidence="3 5">acylphosphatase</fullName>
        <ecNumber evidence="2 5">3.6.1.7</ecNumber>
    </recommendedName>
</protein>
<evidence type="ECO:0000313" key="9">
    <source>
        <dbReference type="Proteomes" id="UP000198556"/>
    </source>
</evidence>
<dbReference type="SUPFAM" id="SSF54975">
    <property type="entry name" value="Acylphosphatase/BLUF domain-like"/>
    <property type="match status" value="1"/>
</dbReference>
<evidence type="ECO:0000256" key="2">
    <source>
        <dbReference type="ARBA" id="ARBA00012150"/>
    </source>
</evidence>
<evidence type="ECO:0000256" key="6">
    <source>
        <dbReference type="RuleBase" id="RU004168"/>
    </source>
</evidence>
<dbReference type="STRING" id="137733.SAMN05421767_1627"/>
<evidence type="ECO:0000256" key="1">
    <source>
        <dbReference type="ARBA" id="ARBA00005614"/>
    </source>
</evidence>